<dbReference type="Proteomes" id="UP000178122">
    <property type="component" value="Unassembled WGS sequence"/>
</dbReference>
<reference evidence="2 3" key="1">
    <citation type="journal article" date="2016" name="Nat. Commun.">
        <title>Thousands of microbial genomes shed light on interconnected biogeochemical processes in an aquifer system.</title>
        <authorList>
            <person name="Anantharaman K."/>
            <person name="Brown C.T."/>
            <person name="Hug L.A."/>
            <person name="Sharon I."/>
            <person name="Castelle C.J."/>
            <person name="Probst A.J."/>
            <person name="Thomas B.C."/>
            <person name="Singh A."/>
            <person name="Wilkins M.J."/>
            <person name="Karaoz U."/>
            <person name="Brodie E.L."/>
            <person name="Williams K.H."/>
            <person name="Hubbard S.S."/>
            <person name="Banfield J.F."/>
        </authorList>
    </citation>
    <scope>NUCLEOTIDE SEQUENCE [LARGE SCALE GENOMIC DNA]</scope>
</reference>
<evidence type="ECO:0000313" key="2">
    <source>
        <dbReference type="EMBL" id="OGY55465.1"/>
    </source>
</evidence>
<organism evidence="2 3">
    <name type="scientific">Candidatus Buchananbacteria bacterium RIFCSPLOWO2_01_FULL_40_23b</name>
    <dbReference type="NCBI Taxonomy" id="1797544"/>
    <lineage>
        <taxon>Bacteria</taxon>
        <taxon>Candidatus Buchananiibacteriota</taxon>
    </lineage>
</organism>
<evidence type="ECO:0000313" key="3">
    <source>
        <dbReference type="Proteomes" id="UP000178122"/>
    </source>
</evidence>
<dbReference type="EMBL" id="MHIN01000015">
    <property type="protein sequence ID" value="OGY55465.1"/>
    <property type="molecule type" value="Genomic_DNA"/>
</dbReference>
<dbReference type="AlphaFoldDB" id="A0A1G1YSY5"/>
<feature type="region of interest" description="Disordered" evidence="1">
    <location>
        <begin position="469"/>
        <end position="489"/>
    </location>
</feature>
<proteinExistence type="predicted"/>
<name>A0A1G1YSY5_9BACT</name>
<evidence type="ECO:0000256" key="1">
    <source>
        <dbReference type="SAM" id="MobiDB-lite"/>
    </source>
</evidence>
<accession>A0A1G1YSY5</accession>
<protein>
    <submittedName>
        <fullName evidence="2">Uncharacterized protein</fullName>
    </submittedName>
</protein>
<comment type="caution">
    <text evidence="2">The sequence shown here is derived from an EMBL/GenBank/DDBJ whole genome shotgun (WGS) entry which is preliminary data.</text>
</comment>
<sequence>MEEKYFSDYGRSRSELLVECGFITKSAREKYDYNKEKNAFLLKQPLNDGSIVDYKDAEEEESEWSHPGGKYARTGYPKPMKSYWLTYEAYDLSLEEPYFWVLEGFKQSFPIVDKIEDSFAASENSAFFGVTQQRLAAQQDRISQFLATVGKMIKELFQMVRELRILQERLGYYTLVAEQEGKELAQREKGPEMVLKGMFVDLVQGGGKSAASVYGMARELEFITLPDLFFDAPPFKNHSEVEKYVNSLEKDFNRNVTRVLLRHLTQYVEWRHRTYKEHEDRKRFMLQYLLQHYEIIRMYIQWIKPYLRNVPKLSMKQKSLTSPELLSAFEGSMLDVEILGRTTEVKVGETKLYGCVLATFHYRTRPELKVVQEGYNRGPVHIGKMDMQLRGYVWTEEELRNYLKVKDKEMWLLLGDLTGTVVGAMNALGDELDKYLVEARQQKKGEKKEEKKDGGKKQKSFMESFLGEFYQAPEKSSGPVKKSARDAWKESKDLDAARGGLAGGVRGVAWNTYNNFKKAHRMITW</sequence>
<gene>
    <name evidence="2" type="ORF">A2912_01535</name>
</gene>